<organism evidence="3 4">
    <name type="scientific">Candidatus Faecalibacterium faecigallinarum</name>
    <dbReference type="NCBI Taxonomy" id="2838577"/>
    <lineage>
        <taxon>Bacteria</taxon>
        <taxon>Bacillati</taxon>
        <taxon>Bacillota</taxon>
        <taxon>Clostridia</taxon>
        <taxon>Eubacteriales</taxon>
        <taxon>Oscillospiraceae</taxon>
        <taxon>Faecalibacterium</taxon>
    </lineage>
</organism>
<feature type="signal peptide" evidence="2">
    <location>
        <begin position="1"/>
        <end position="21"/>
    </location>
</feature>
<dbReference type="PROSITE" id="PS51257">
    <property type="entry name" value="PROKAR_LIPOPROTEIN"/>
    <property type="match status" value="1"/>
</dbReference>
<evidence type="ECO:0000313" key="3">
    <source>
        <dbReference type="EMBL" id="HJC45018.1"/>
    </source>
</evidence>
<dbReference type="EMBL" id="DWWN01000020">
    <property type="protein sequence ID" value="HJC45018.1"/>
    <property type="molecule type" value="Genomic_DNA"/>
</dbReference>
<feature type="chain" id="PRO_5038592757" description="DUF4397 domain-containing protein" evidence="2">
    <location>
        <begin position="22"/>
        <end position="254"/>
    </location>
</feature>
<dbReference type="AlphaFoldDB" id="A0A9D2P9V1"/>
<keyword evidence="2" id="KW-0732">Signal</keyword>
<comment type="caution">
    <text evidence="3">The sequence shown here is derived from an EMBL/GenBank/DDBJ whole genome shotgun (WGS) entry which is preliminary data.</text>
</comment>
<dbReference type="Proteomes" id="UP000823906">
    <property type="component" value="Unassembled WGS sequence"/>
</dbReference>
<protein>
    <recommendedName>
        <fullName evidence="5">DUF4397 domain-containing protein</fullName>
    </recommendedName>
</protein>
<evidence type="ECO:0008006" key="5">
    <source>
        <dbReference type="Google" id="ProtNLM"/>
    </source>
</evidence>
<gene>
    <name evidence="3" type="ORF">H9703_02585</name>
</gene>
<evidence type="ECO:0000256" key="1">
    <source>
        <dbReference type="SAM" id="MobiDB-lite"/>
    </source>
</evidence>
<name>A0A9D2P9V1_9FIRM</name>
<reference evidence="3" key="2">
    <citation type="submission" date="2021-04" db="EMBL/GenBank/DDBJ databases">
        <authorList>
            <person name="Gilroy R."/>
        </authorList>
    </citation>
    <scope>NUCLEOTIDE SEQUENCE</scope>
    <source>
        <strain evidence="3">ChiSjej5B23-2810</strain>
    </source>
</reference>
<evidence type="ECO:0000256" key="2">
    <source>
        <dbReference type="SAM" id="SignalP"/>
    </source>
</evidence>
<proteinExistence type="predicted"/>
<reference evidence="3" key="1">
    <citation type="journal article" date="2021" name="PeerJ">
        <title>Extensive microbial diversity within the chicken gut microbiome revealed by metagenomics and culture.</title>
        <authorList>
            <person name="Gilroy R."/>
            <person name="Ravi A."/>
            <person name="Getino M."/>
            <person name="Pursley I."/>
            <person name="Horton D.L."/>
            <person name="Alikhan N.F."/>
            <person name="Baker D."/>
            <person name="Gharbi K."/>
            <person name="Hall N."/>
            <person name="Watson M."/>
            <person name="Adriaenssens E.M."/>
            <person name="Foster-Nyarko E."/>
            <person name="Jarju S."/>
            <person name="Secka A."/>
            <person name="Antonio M."/>
            <person name="Oren A."/>
            <person name="Chaudhuri R.R."/>
            <person name="La Ragione R."/>
            <person name="Hildebrand F."/>
            <person name="Pallen M.J."/>
        </authorList>
    </citation>
    <scope>NUCLEOTIDE SEQUENCE</scope>
    <source>
        <strain evidence="3">ChiSjej5B23-2810</strain>
    </source>
</reference>
<accession>A0A9D2P9V1</accession>
<sequence>MKLKKIASLAMAGVMAVSMLAGCSTTSVQPEPTPDPDPTPNSNYGTTLWNYLDEGKKNITFEANSTLDGYLQTAVNGVGSLAVYSSYWLGDTVVEVNTDGIKADVSDADSTVDADPNTVYLLDSLTGAAKRLQSLTGAANDTLAVSDKNYNGMEAVLNQIGTNNVMNKTDDDITAVALYVVDGSVNIDNALYEVAQDLDEVFMDLDYTGNNTNQGHEYVYKYTGSVSVVSKAISRDGANVNFIAVQVDRTTVQR</sequence>
<evidence type="ECO:0000313" key="4">
    <source>
        <dbReference type="Proteomes" id="UP000823906"/>
    </source>
</evidence>
<feature type="region of interest" description="Disordered" evidence="1">
    <location>
        <begin position="25"/>
        <end position="44"/>
    </location>
</feature>